<evidence type="ECO:0000313" key="1">
    <source>
        <dbReference type="EMBL" id="CAF1583519.1"/>
    </source>
</evidence>
<dbReference type="Gene3D" id="2.60.40.10">
    <property type="entry name" value="Immunoglobulins"/>
    <property type="match status" value="1"/>
</dbReference>
<dbReference type="AlphaFoldDB" id="A0A815ZFS0"/>
<comment type="caution">
    <text evidence="1">The sequence shown here is derived from an EMBL/GenBank/DDBJ whole genome shotgun (WGS) entry which is preliminary data.</text>
</comment>
<keyword evidence="2" id="KW-1185">Reference proteome</keyword>
<reference evidence="1" key="1">
    <citation type="submission" date="2021-02" db="EMBL/GenBank/DDBJ databases">
        <authorList>
            <person name="Nowell W R."/>
        </authorList>
    </citation>
    <scope>NUCLEOTIDE SEQUENCE</scope>
</reference>
<organism evidence="1 2">
    <name type="scientific">Adineta ricciae</name>
    <name type="common">Rotifer</name>
    <dbReference type="NCBI Taxonomy" id="249248"/>
    <lineage>
        <taxon>Eukaryota</taxon>
        <taxon>Metazoa</taxon>
        <taxon>Spiralia</taxon>
        <taxon>Gnathifera</taxon>
        <taxon>Rotifera</taxon>
        <taxon>Eurotatoria</taxon>
        <taxon>Bdelloidea</taxon>
        <taxon>Adinetida</taxon>
        <taxon>Adinetidae</taxon>
        <taxon>Adineta</taxon>
    </lineage>
</organism>
<dbReference type="Proteomes" id="UP000663828">
    <property type="component" value="Unassembled WGS sequence"/>
</dbReference>
<protein>
    <submittedName>
        <fullName evidence="1">Uncharacterized protein</fullName>
    </submittedName>
</protein>
<dbReference type="EMBL" id="CAJNOR010006037">
    <property type="protein sequence ID" value="CAF1583519.1"/>
    <property type="molecule type" value="Genomic_DNA"/>
</dbReference>
<gene>
    <name evidence="1" type="ORF">XAT740_LOCUS45778</name>
</gene>
<name>A0A815ZFS0_ADIRI</name>
<accession>A0A815ZFS0</accession>
<proteinExistence type="predicted"/>
<dbReference type="InterPro" id="IPR013783">
    <property type="entry name" value="Ig-like_fold"/>
</dbReference>
<evidence type="ECO:0000313" key="2">
    <source>
        <dbReference type="Proteomes" id="UP000663828"/>
    </source>
</evidence>
<sequence length="176" mass="20313">MLSLPVAYVILKIRLTTVELAAQLLTTHDSAISSVSNQTDKDLSHQSSSSNHFLFYSLLSNNGHIRLRENQLIRLTCVVSRALPAAIIHFPFDIDYRVEKNTTLENDDQTYRTIVIIILRLNRFFHKRTFHCEAVQSQLIGDENKQDQQQQGEEQQPQHQVLSNTFQTDVVCKYRT</sequence>